<dbReference type="OrthoDB" id="448280at2759"/>
<keyword evidence="2 6" id="KW-0812">Transmembrane</keyword>
<proteinExistence type="predicted"/>
<dbReference type="AlphaFoldDB" id="A0A0C9X8M6"/>
<keyword evidence="4 6" id="KW-0472">Membrane</keyword>
<evidence type="ECO:0000313" key="7">
    <source>
        <dbReference type="EMBL" id="KIJ92697.1"/>
    </source>
</evidence>
<evidence type="ECO:0000256" key="2">
    <source>
        <dbReference type="ARBA" id="ARBA00022692"/>
    </source>
</evidence>
<comment type="subcellular location">
    <subcellularLocation>
        <location evidence="1">Membrane</location>
        <topology evidence="1">Multi-pass membrane protein</topology>
    </subcellularLocation>
</comment>
<feature type="transmembrane region" description="Helical" evidence="6">
    <location>
        <begin position="209"/>
        <end position="228"/>
    </location>
</feature>
<evidence type="ECO:0000256" key="4">
    <source>
        <dbReference type="ARBA" id="ARBA00023136"/>
    </source>
</evidence>
<accession>A0A0C9X8M6</accession>
<evidence type="ECO:0000313" key="8">
    <source>
        <dbReference type="Proteomes" id="UP000054477"/>
    </source>
</evidence>
<protein>
    <submittedName>
        <fullName evidence="7">Uncharacterized protein</fullName>
    </submittedName>
</protein>
<feature type="compositionally biased region" description="Basic and acidic residues" evidence="5">
    <location>
        <begin position="172"/>
        <end position="193"/>
    </location>
</feature>
<gene>
    <name evidence="7" type="ORF">K443DRAFT_13408</name>
</gene>
<evidence type="ECO:0000256" key="5">
    <source>
        <dbReference type="SAM" id="MobiDB-lite"/>
    </source>
</evidence>
<evidence type="ECO:0000256" key="6">
    <source>
        <dbReference type="SAM" id="Phobius"/>
    </source>
</evidence>
<evidence type="ECO:0000256" key="1">
    <source>
        <dbReference type="ARBA" id="ARBA00004141"/>
    </source>
</evidence>
<dbReference type="InterPro" id="IPR003689">
    <property type="entry name" value="ZIP"/>
</dbReference>
<sequence>MTTVTQAQKGLGLGPNRVIIDDEEAAKPHLCGKPSPAKQTSRISQFAAWLRPHHHQHRQNHREGSDYVVETGVKFTRGHKTANSGNRLAQIDTVPSLRHHGPALGMGVGMVIWTRHNEQKNAQMLSAQGLMSAISAGLLIYAATVEMIAGDFVFGDVEGHGHHRHAGPNARPEGERGEGEGEGTIDRNYDEVGGHGYNGHGPSSMGKKALAVVSLLAGVLGMALVGLGE</sequence>
<evidence type="ECO:0000256" key="3">
    <source>
        <dbReference type="ARBA" id="ARBA00022989"/>
    </source>
</evidence>
<dbReference type="STRING" id="1095629.A0A0C9X8M6"/>
<dbReference type="Pfam" id="PF02535">
    <property type="entry name" value="Zip"/>
    <property type="match status" value="1"/>
</dbReference>
<dbReference type="GO" id="GO:0016020">
    <property type="term" value="C:membrane"/>
    <property type="evidence" value="ECO:0007669"/>
    <property type="project" value="UniProtKB-SubCell"/>
</dbReference>
<reference evidence="7 8" key="1">
    <citation type="submission" date="2014-04" db="EMBL/GenBank/DDBJ databases">
        <authorList>
            <consortium name="DOE Joint Genome Institute"/>
            <person name="Kuo A."/>
            <person name="Kohler A."/>
            <person name="Nagy L.G."/>
            <person name="Floudas D."/>
            <person name="Copeland A."/>
            <person name="Barry K.W."/>
            <person name="Cichocki N."/>
            <person name="Veneault-Fourrey C."/>
            <person name="LaButti K."/>
            <person name="Lindquist E.A."/>
            <person name="Lipzen A."/>
            <person name="Lundell T."/>
            <person name="Morin E."/>
            <person name="Murat C."/>
            <person name="Sun H."/>
            <person name="Tunlid A."/>
            <person name="Henrissat B."/>
            <person name="Grigoriev I.V."/>
            <person name="Hibbett D.S."/>
            <person name="Martin F."/>
            <person name="Nordberg H.P."/>
            <person name="Cantor M.N."/>
            <person name="Hua S.X."/>
        </authorList>
    </citation>
    <scope>NUCLEOTIDE SEQUENCE [LARGE SCALE GENOMIC DNA]</scope>
    <source>
        <strain evidence="7 8">LaAM-08-1</strain>
    </source>
</reference>
<organism evidence="7 8">
    <name type="scientific">Laccaria amethystina LaAM-08-1</name>
    <dbReference type="NCBI Taxonomy" id="1095629"/>
    <lineage>
        <taxon>Eukaryota</taxon>
        <taxon>Fungi</taxon>
        <taxon>Dikarya</taxon>
        <taxon>Basidiomycota</taxon>
        <taxon>Agaricomycotina</taxon>
        <taxon>Agaricomycetes</taxon>
        <taxon>Agaricomycetidae</taxon>
        <taxon>Agaricales</taxon>
        <taxon>Agaricineae</taxon>
        <taxon>Hydnangiaceae</taxon>
        <taxon>Laccaria</taxon>
    </lineage>
</organism>
<keyword evidence="3 6" id="KW-1133">Transmembrane helix</keyword>
<reference evidence="8" key="2">
    <citation type="submission" date="2015-01" db="EMBL/GenBank/DDBJ databases">
        <title>Evolutionary Origins and Diversification of the Mycorrhizal Mutualists.</title>
        <authorList>
            <consortium name="DOE Joint Genome Institute"/>
            <consortium name="Mycorrhizal Genomics Consortium"/>
            <person name="Kohler A."/>
            <person name="Kuo A."/>
            <person name="Nagy L.G."/>
            <person name="Floudas D."/>
            <person name="Copeland A."/>
            <person name="Barry K.W."/>
            <person name="Cichocki N."/>
            <person name="Veneault-Fourrey C."/>
            <person name="LaButti K."/>
            <person name="Lindquist E.A."/>
            <person name="Lipzen A."/>
            <person name="Lundell T."/>
            <person name="Morin E."/>
            <person name="Murat C."/>
            <person name="Riley R."/>
            <person name="Ohm R."/>
            <person name="Sun H."/>
            <person name="Tunlid A."/>
            <person name="Henrissat B."/>
            <person name="Grigoriev I.V."/>
            <person name="Hibbett D.S."/>
            <person name="Martin F."/>
        </authorList>
    </citation>
    <scope>NUCLEOTIDE SEQUENCE [LARGE SCALE GENOMIC DNA]</scope>
    <source>
        <strain evidence="8">LaAM-08-1</strain>
    </source>
</reference>
<keyword evidence="8" id="KW-1185">Reference proteome</keyword>
<dbReference type="HOGENOM" id="CLU_1210002_0_0_1"/>
<dbReference type="Proteomes" id="UP000054477">
    <property type="component" value="Unassembled WGS sequence"/>
</dbReference>
<feature type="region of interest" description="Disordered" evidence="5">
    <location>
        <begin position="160"/>
        <end position="200"/>
    </location>
</feature>
<name>A0A0C9X8M6_9AGAR</name>
<dbReference type="GO" id="GO:0046873">
    <property type="term" value="F:metal ion transmembrane transporter activity"/>
    <property type="evidence" value="ECO:0007669"/>
    <property type="project" value="InterPro"/>
</dbReference>
<dbReference type="EMBL" id="KN838891">
    <property type="protein sequence ID" value="KIJ92697.1"/>
    <property type="molecule type" value="Genomic_DNA"/>
</dbReference>